<dbReference type="EMBL" id="PUIB01000009">
    <property type="protein sequence ID" value="PQO40207.1"/>
    <property type="molecule type" value="Genomic_DNA"/>
</dbReference>
<dbReference type="Proteomes" id="UP000239388">
    <property type="component" value="Unassembled WGS sequence"/>
</dbReference>
<sequence>MPLYTGIFCVGDSTEILQASASDEQAALGELIGRLPYDDGGELSENDETFLCDIASGDLRSELTPVDGRRNVWIWLEGLRLDTRIDAYVIKTDED</sequence>
<dbReference type="RefSeq" id="WP_105352580.1">
    <property type="nucleotide sequence ID" value="NZ_PUIB01000009.1"/>
</dbReference>
<dbReference type="AlphaFoldDB" id="A0A2S8G711"/>
<name>A0A2S8G711_9BACT</name>
<gene>
    <name evidence="1" type="ORF">C5Y98_06285</name>
</gene>
<evidence type="ECO:0000313" key="1">
    <source>
        <dbReference type="EMBL" id="PQO40207.1"/>
    </source>
</evidence>
<proteinExistence type="predicted"/>
<comment type="caution">
    <text evidence="1">The sequence shown here is derived from an EMBL/GenBank/DDBJ whole genome shotgun (WGS) entry which is preliminary data.</text>
</comment>
<evidence type="ECO:0000313" key="2">
    <source>
        <dbReference type="Proteomes" id="UP000239388"/>
    </source>
</evidence>
<protein>
    <submittedName>
        <fullName evidence="1">Uncharacterized protein</fullName>
    </submittedName>
</protein>
<reference evidence="1 2" key="1">
    <citation type="submission" date="2018-02" db="EMBL/GenBank/DDBJ databases">
        <title>Comparative genomes isolates from brazilian mangrove.</title>
        <authorList>
            <person name="Araujo J.E."/>
            <person name="Taketani R.G."/>
            <person name="Silva M.C.P."/>
            <person name="Loureco M.V."/>
            <person name="Andreote F.D."/>
        </authorList>
    </citation>
    <scope>NUCLEOTIDE SEQUENCE [LARGE SCALE GENOMIC DNA]</scope>
    <source>
        <strain evidence="1 2">NAP PRIS-MGV</strain>
    </source>
</reference>
<organism evidence="1 2">
    <name type="scientific">Blastopirellula marina</name>
    <dbReference type="NCBI Taxonomy" id="124"/>
    <lineage>
        <taxon>Bacteria</taxon>
        <taxon>Pseudomonadati</taxon>
        <taxon>Planctomycetota</taxon>
        <taxon>Planctomycetia</taxon>
        <taxon>Pirellulales</taxon>
        <taxon>Pirellulaceae</taxon>
        <taxon>Blastopirellula</taxon>
    </lineage>
</organism>
<accession>A0A2S8G711</accession>